<dbReference type="Proteomes" id="UP001589818">
    <property type="component" value="Unassembled WGS sequence"/>
</dbReference>
<name>A0ABV6J4T0_9BACL</name>
<feature type="compositionally biased region" description="Acidic residues" evidence="1">
    <location>
        <begin position="62"/>
        <end position="81"/>
    </location>
</feature>
<evidence type="ECO:0000256" key="1">
    <source>
        <dbReference type="SAM" id="MobiDB-lite"/>
    </source>
</evidence>
<accession>A0ABV6J4T0</accession>
<reference evidence="2 3" key="1">
    <citation type="submission" date="2024-09" db="EMBL/GenBank/DDBJ databases">
        <authorList>
            <person name="Sun Q."/>
            <person name="Mori K."/>
        </authorList>
    </citation>
    <scope>NUCLEOTIDE SEQUENCE [LARGE SCALE GENOMIC DNA]</scope>
    <source>
        <strain evidence="2 3">CCM 4839</strain>
    </source>
</reference>
<protein>
    <submittedName>
        <fullName evidence="2">Uncharacterized protein</fullName>
    </submittedName>
</protein>
<sequence>MNFHVTNHTLYVGKIETLGVASSSILQIGDTQCISLYSMFDTPPESVIVGPVAPLSPPEGAESAEGEDDRNGDAEPESSDV</sequence>
<evidence type="ECO:0000313" key="3">
    <source>
        <dbReference type="Proteomes" id="UP001589818"/>
    </source>
</evidence>
<gene>
    <name evidence="2" type="ORF">ACFFJ8_05800</name>
</gene>
<keyword evidence="3" id="KW-1185">Reference proteome</keyword>
<comment type="caution">
    <text evidence="2">The sequence shown here is derived from an EMBL/GenBank/DDBJ whole genome shotgun (WGS) entry which is preliminary data.</text>
</comment>
<proteinExistence type="predicted"/>
<evidence type="ECO:0000313" key="2">
    <source>
        <dbReference type="EMBL" id="MFC0390882.1"/>
    </source>
</evidence>
<dbReference type="EMBL" id="JBHLVF010000010">
    <property type="protein sequence ID" value="MFC0390882.1"/>
    <property type="molecule type" value="Genomic_DNA"/>
</dbReference>
<feature type="region of interest" description="Disordered" evidence="1">
    <location>
        <begin position="48"/>
        <end position="81"/>
    </location>
</feature>
<organism evidence="2 3">
    <name type="scientific">Paenibacillus mendelii</name>
    <dbReference type="NCBI Taxonomy" id="206163"/>
    <lineage>
        <taxon>Bacteria</taxon>
        <taxon>Bacillati</taxon>
        <taxon>Bacillota</taxon>
        <taxon>Bacilli</taxon>
        <taxon>Bacillales</taxon>
        <taxon>Paenibacillaceae</taxon>
        <taxon>Paenibacillus</taxon>
    </lineage>
</organism>
<dbReference type="RefSeq" id="WP_204818430.1">
    <property type="nucleotide sequence ID" value="NZ_JANHOF010000004.1"/>
</dbReference>